<name>A0ABU5LA74_9RICK</name>
<protein>
    <submittedName>
        <fullName evidence="1">Uncharacterized protein</fullName>
    </submittedName>
</protein>
<evidence type="ECO:0000313" key="2">
    <source>
        <dbReference type="Proteomes" id="UP001293791"/>
    </source>
</evidence>
<evidence type="ECO:0000313" key="1">
    <source>
        <dbReference type="EMBL" id="MDZ5762805.1"/>
    </source>
</evidence>
<accession>A0ABU5LA74</accession>
<reference evidence="1 2" key="1">
    <citation type="submission" date="2023-02" db="EMBL/GenBank/DDBJ databases">
        <title>Host association and intracellularity evolved multiple times independently in the Rickettsiales.</title>
        <authorList>
            <person name="Castelli M."/>
            <person name="Nardi T."/>
            <person name="Gammuto L."/>
            <person name="Bellinzona G."/>
            <person name="Sabaneyeva E."/>
            <person name="Potekhin A."/>
            <person name="Serra V."/>
            <person name="Petroni G."/>
            <person name="Sassera D."/>
        </authorList>
    </citation>
    <scope>NUCLEOTIDE SEQUENCE [LARGE SCALE GENOMIC DNA]</scope>
    <source>
        <strain evidence="1 2">BOD18</strain>
    </source>
</reference>
<organism evidence="1 2">
    <name type="scientific">Candidatus Cyrtobacter comes</name>
    <dbReference type="NCBI Taxonomy" id="675776"/>
    <lineage>
        <taxon>Bacteria</taxon>
        <taxon>Pseudomonadati</taxon>
        <taxon>Pseudomonadota</taxon>
        <taxon>Alphaproteobacteria</taxon>
        <taxon>Rickettsiales</taxon>
        <taxon>Candidatus Midichloriaceae</taxon>
        <taxon>Candidatus Cyrtobacter</taxon>
    </lineage>
</organism>
<proteinExistence type="predicted"/>
<comment type="caution">
    <text evidence="1">The sequence shown here is derived from an EMBL/GenBank/DDBJ whole genome shotgun (WGS) entry which is preliminary data.</text>
</comment>
<keyword evidence="2" id="KW-1185">Reference proteome</keyword>
<gene>
    <name evidence="1" type="ORF">Cyrtocomes_01200</name>
</gene>
<sequence>MPNHGDISHIYEGAACGKGFDPLTDVKSCINANFENVDDLAI</sequence>
<dbReference type="EMBL" id="JARGYT010000119">
    <property type="protein sequence ID" value="MDZ5762805.1"/>
    <property type="molecule type" value="Genomic_DNA"/>
</dbReference>
<dbReference type="Proteomes" id="UP001293791">
    <property type="component" value="Unassembled WGS sequence"/>
</dbReference>